<evidence type="ECO:0000313" key="1">
    <source>
        <dbReference type="EMBL" id="GES75669.1"/>
    </source>
</evidence>
<dbReference type="OrthoDB" id="2380557at2759"/>
<comment type="caution">
    <text evidence="1">The sequence shown here is derived from an EMBL/GenBank/DDBJ whole genome shotgun (WGS) entry which is preliminary data.</text>
</comment>
<name>A0A8H3KVI8_9GLOM</name>
<accession>A0A8H3KVI8</accession>
<gene>
    <name evidence="1" type="ORF">RCL2_000309100</name>
</gene>
<protein>
    <submittedName>
        <fullName evidence="1">Uncharacterized protein</fullName>
    </submittedName>
</protein>
<dbReference type="Proteomes" id="UP000615446">
    <property type="component" value="Unassembled WGS sequence"/>
</dbReference>
<dbReference type="AlphaFoldDB" id="A0A8H3KVI8"/>
<reference evidence="1" key="1">
    <citation type="submission" date="2019-10" db="EMBL/GenBank/DDBJ databases">
        <title>Conservation and host-specific expression of non-tandemly repeated heterogenous ribosome RNA gene in arbuscular mycorrhizal fungi.</title>
        <authorList>
            <person name="Maeda T."/>
            <person name="Kobayashi Y."/>
            <person name="Nakagawa T."/>
            <person name="Ezawa T."/>
            <person name="Yamaguchi K."/>
            <person name="Bino T."/>
            <person name="Nishimoto Y."/>
            <person name="Shigenobu S."/>
            <person name="Kawaguchi M."/>
        </authorList>
    </citation>
    <scope>NUCLEOTIDE SEQUENCE</scope>
    <source>
        <strain evidence="1">HR1</strain>
    </source>
</reference>
<organism evidence="1 2">
    <name type="scientific">Rhizophagus clarus</name>
    <dbReference type="NCBI Taxonomy" id="94130"/>
    <lineage>
        <taxon>Eukaryota</taxon>
        <taxon>Fungi</taxon>
        <taxon>Fungi incertae sedis</taxon>
        <taxon>Mucoromycota</taxon>
        <taxon>Glomeromycotina</taxon>
        <taxon>Glomeromycetes</taxon>
        <taxon>Glomerales</taxon>
        <taxon>Glomeraceae</taxon>
        <taxon>Rhizophagus</taxon>
    </lineage>
</organism>
<proteinExistence type="predicted"/>
<evidence type="ECO:0000313" key="2">
    <source>
        <dbReference type="Proteomes" id="UP000615446"/>
    </source>
</evidence>
<dbReference type="EMBL" id="BLAL01000017">
    <property type="protein sequence ID" value="GES75669.1"/>
    <property type="molecule type" value="Genomic_DNA"/>
</dbReference>
<sequence>MKTLDKKVDANFTTLDKKMEDNVKTLDGKIGQVKGNTDHMYEMVARNEIVKKYGPRYSENFEIYDLNGLRLTINNVNLKLDGIAKLIEVQKYLKYFEWKNDFDNNYHSIKISYSKIFLESEKKKAEILNHFKIFFDYDYITIDEASIIIKNSGGKLEQILLKSVDHFDDSPLNFIRNIYKNCPSIEFLLLLFPPFTEQS</sequence>